<dbReference type="Gene3D" id="2.40.440.10">
    <property type="entry name" value="L,D-transpeptidase catalytic domain-like"/>
    <property type="match status" value="1"/>
</dbReference>
<dbReference type="PANTHER" id="PTHR30582:SF4">
    <property type="entry name" value="L,D-TRANSPEPTIDASE YQJB-RELATED"/>
    <property type="match status" value="1"/>
</dbReference>
<gene>
    <name evidence="8" type="ORF">ACFPM4_00375</name>
</gene>
<dbReference type="EC" id="2.3.2.-" evidence="8"/>
<evidence type="ECO:0000313" key="8">
    <source>
        <dbReference type="EMBL" id="MFC5463198.1"/>
    </source>
</evidence>
<accession>A0ABW0LBG2</accession>
<comment type="caution">
    <text evidence="8">The sequence shown here is derived from an EMBL/GenBank/DDBJ whole genome shotgun (WGS) entry which is preliminary data.</text>
</comment>
<dbReference type="GO" id="GO:0016746">
    <property type="term" value="F:acyltransferase activity"/>
    <property type="evidence" value="ECO:0007669"/>
    <property type="project" value="UniProtKB-KW"/>
</dbReference>
<feature type="domain" description="L,D-TPase catalytic" evidence="7">
    <location>
        <begin position="27"/>
        <end position="151"/>
    </location>
</feature>
<comment type="pathway">
    <text evidence="1 6">Cell wall biogenesis; peptidoglycan biosynthesis.</text>
</comment>
<dbReference type="PROSITE" id="PS52029">
    <property type="entry name" value="LD_TPASE"/>
    <property type="match status" value="1"/>
</dbReference>
<dbReference type="EMBL" id="JBHSMC010000001">
    <property type="protein sequence ID" value="MFC5463198.1"/>
    <property type="molecule type" value="Genomic_DNA"/>
</dbReference>
<evidence type="ECO:0000256" key="2">
    <source>
        <dbReference type="ARBA" id="ARBA00022679"/>
    </source>
</evidence>
<dbReference type="InterPro" id="IPR050979">
    <property type="entry name" value="LD-transpeptidase"/>
</dbReference>
<sequence>MKLLFSIMMLINTTFWPFDANILPGDSLVIVNKKSNQLVLFEGGQIVLESSIASGKTNELTPEGLFSITVKAINPYYRKLDIPGGSPLNPLGSRWIGFDARGTDGRTYGVHGTNQPQSIGQYISQGCIRMPKKELEQLYDRVLIGTKILIVNSSESMEELAKKYGAI</sequence>
<feature type="active site" description="Nucleophile" evidence="6">
    <location>
        <position position="127"/>
    </location>
</feature>
<dbReference type="Pfam" id="PF03734">
    <property type="entry name" value="YkuD"/>
    <property type="match status" value="1"/>
</dbReference>
<reference evidence="9" key="1">
    <citation type="journal article" date="2019" name="Int. J. Syst. Evol. Microbiol.">
        <title>The Global Catalogue of Microorganisms (GCM) 10K type strain sequencing project: providing services to taxonomists for standard genome sequencing and annotation.</title>
        <authorList>
            <consortium name="The Broad Institute Genomics Platform"/>
            <consortium name="The Broad Institute Genome Sequencing Center for Infectious Disease"/>
            <person name="Wu L."/>
            <person name="Ma J."/>
        </authorList>
    </citation>
    <scope>NUCLEOTIDE SEQUENCE [LARGE SCALE GENOMIC DNA]</scope>
    <source>
        <strain evidence="9">CGMCC 1.12237</strain>
    </source>
</reference>
<name>A0ABW0LBG2_9BACI</name>
<evidence type="ECO:0000256" key="4">
    <source>
        <dbReference type="ARBA" id="ARBA00022984"/>
    </source>
</evidence>
<keyword evidence="2 8" id="KW-0808">Transferase</keyword>
<organism evidence="8 9">
    <name type="scientific">Lederbergia graminis</name>
    <dbReference type="NCBI Taxonomy" id="735518"/>
    <lineage>
        <taxon>Bacteria</taxon>
        <taxon>Bacillati</taxon>
        <taxon>Bacillota</taxon>
        <taxon>Bacilli</taxon>
        <taxon>Bacillales</taxon>
        <taxon>Bacillaceae</taxon>
        <taxon>Lederbergia</taxon>
    </lineage>
</organism>
<keyword evidence="9" id="KW-1185">Reference proteome</keyword>
<protein>
    <submittedName>
        <fullName evidence="8">L,D-transpeptidase</fullName>
        <ecNumber evidence="8">2.3.2.-</ecNumber>
    </submittedName>
</protein>
<keyword evidence="4 6" id="KW-0573">Peptidoglycan synthesis</keyword>
<keyword evidence="5 6" id="KW-0961">Cell wall biogenesis/degradation</keyword>
<evidence type="ECO:0000256" key="5">
    <source>
        <dbReference type="ARBA" id="ARBA00023316"/>
    </source>
</evidence>
<evidence type="ECO:0000313" key="9">
    <source>
        <dbReference type="Proteomes" id="UP001596147"/>
    </source>
</evidence>
<dbReference type="Proteomes" id="UP001596147">
    <property type="component" value="Unassembled WGS sequence"/>
</dbReference>
<keyword evidence="3 6" id="KW-0133">Cell shape</keyword>
<evidence type="ECO:0000256" key="6">
    <source>
        <dbReference type="PROSITE-ProRule" id="PRU01373"/>
    </source>
</evidence>
<dbReference type="InterPro" id="IPR005490">
    <property type="entry name" value="LD_TPept_cat_dom"/>
</dbReference>
<evidence type="ECO:0000256" key="1">
    <source>
        <dbReference type="ARBA" id="ARBA00004752"/>
    </source>
</evidence>
<dbReference type="CDD" id="cd16913">
    <property type="entry name" value="YkuD_like"/>
    <property type="match status" value="1"/>
</dbReference>
<evidence type="ECO:0000256" key="3">
    <source>
        <dbReference type="ARBA" id="ARBA00022960"/>
    </source>
</evidence>
<dbReference type="SUPFAM" id="SSF141523">
    <property type="entry name" value="L,D-transpeptidase catalytic domain-like"/>
    <property type="match status" value="1"/>
</dbReference>
<dbReference type="InterPro" id="IPR038063">
    <property type="entry name" value="Transpep_catalytic_dom"/>
</dbReference>
<evidence type="ECO:0000259" key="7">
    <source>
        <dbReference type="PROSITE" id="PS52029"/>
    </source>
</evidence>
<keyword evidence="8" id="KW-0012">Acyltransferase</keyword>
<proteinExistence type="predicted"/>
<feature type="active site" description="Proton donor/acceptor" evidence="6">
    <location>
        <position position="111"/>
    </location>
</feature>
<dbReference type="PANTHER" id="PTHR30582">
    <property type="entry name" value="L,D-TRANSPEPTIDASE"/>
    <property type="match status" value="1"/>
</dbReference>
<dbReference type="RefSeq" id="WP_144919670.1">
    <property type="nucleotide sequence ID" value="NZ_JBHSMC010000001.1"/>
</dbReference>